<sequence length="207" mass="23927">MARCYSSVFNRFSGQIGRVIYYQVGDNLYMRTSPGQVKDCRSELQLYYRERMRGTVTFYGVVRQTLLALVWQAVGRRKKRSAYNLFVQANIRAFNGTALLYDLVRFSSGGLGLPHDLQACREGDKVRLTWRNEDMLSDERLADELWCVVMTEDKNFRIIGPGETEAIRGDELVEIELTSEERGKVHFYCFFGSAGRDDFSENLHFVL</sequence>
<dbReference type="EMBL" id="JACOOH010000002">
    <property type="protein sequence ID" value="MBC5620730.1"/>
    <property type="molecule type" value="Genomic_DNA"/>
</dbReference>
<dbReference type="Proteomes" id="UP000646484">
    <property type="component" value="Unassembled WGS sequence"/>
</dbReference>
<comment type="caution">
    <text evidence="1">The sequence shown here is derived from an EMBL/GenBank/DDBJ whole genome shotgun (WGS) entry which is preliminary data.</text>
</comment>
<keyword evidence="2" id="KW-1185">Reference proteome</keyword>
<accession>A0ABR7CZZ1</accession>
<reference evidence="1 2" key="1">
    <citation type="submission" date="2020-08" db="EMBL/GenBank/DDBJ databases">
        <title>Genome public.</title>
        <authorList>
            <person name="Liu C."/>
            <person name="Sun Q."/>
        </authorList>
    </citation>
    <scope>NUCLEOTIDE SEQUENCE [LARGE SCALE GENOMIC DNA]</scope>
    <source>
        <strain evidence="1 2">NSJ-56</strain>
    </source>
</reference>
<name>A0ABR7CZZ1_9BACT</name>
<organism evidence="1 2">
    <name type="scientific">Butyricimonas hominis</name>
    <dbReference type="NCBI Taxonomy" id="2763032"/>
    <lineage>
        <taxon>Bacteria</taxon>
        <taxon>Pseudomonadati</taxon>
        <taxon>Bacteroidota</taxon>
        <taxon>Bacteroidia</taxon>
        <taxon>Bacteroidales</taxon>
        <taxon>Odoribacteraceae</taxon>
        <taxon>Butyricimonas</taxon>
    </lineage>
</organism>
<protein>
    <submittedName>
        <fullName evidence="1">Uncharacterized protein</fullName>
    </submittedName>
</protein>
<evidence type="ECO:0000313" key="1">
    <source>
        <dbReference type="EMBL" id="MBC5620730.1"/>
    </source>
</evidence>
<evidence type="ECO:0000313" key="2">
    <source>
        <dbReference type="Proteomes" id="UP000646484"/>
    </source>
</evidence>
<gene>
    <name evidence="1" type="ORF">H8S64_06425</name>
</gene>
<dbReference type="RefSeq" id="WP_186975401.1">
    <property type="nucleotide sequence ID" value="NZ_JACOOH010000002.1"/>
</dbReference>
<proteinExistence type="predicted"/>